<gene>
    <name evidence="2" type="ORF">PSON_ATCC_30995.1.T0030427</name>
</gene>
<protein>
    <submittedName>
        <fullName evidence="2">Uncharacterized protein</fullName>
    </submittedName>
</protein>
<dbReference type="EMBL" id="CAJJDN010000003">
    <property type="protein sequence ID" value="CAD8048807.1"/>
    <property type="molecule type" value="Genomic_DNA"/>
</dbReference>
<keyword evidence="1" id="KW-1133">Transmembrane helix</keyword>
<accession>A0A8S1K060</accession>
<dbReference type="AlphaFoldDB" id="A0A8S1K060"/>
<comment type="caution">
    <text evidence="2">The sequence shown here is derived from an EMBL/GenBank/DDBJ whole genome shotgun (WGS) entry which is preliminary data.</text>
</comment>
<evidence type="ECO:0000313" key="2">
    <source>
        <dbReference type="EMBL" id="CAD8048807.1"/>
    </source>
</evidence>
<reference evidence="2" key="1">
    <citation type="submission" date="2021-01" db="EMBL/GenBank/DDBJ databases">
        <authorList>
            <consortium name="Genoscope - CEA"/>
            <person name="William W."/>
        </authorList>
    </citation>
    <scope>NUCLEOTIDE SEQUENCE</scope>
</reference>
<proteinExistence type="predicted"/>
<keyword evidence="3" id="KW-1185">Reference proteome</keyword>
<sequence length="68" mass="7672">MEFLGDLDFLPGSINPKLKGLIYIITLLHVLAVFIWIALLCRQAGKKSNTFQSYVEQVMGEGSKIKHH</sequence>
<keyword evidence="1" id="KW-0812">Transmembrane</keyword>
<dbReference type="Proteomes" id="UP000692954">
    <property type="component" value="Unassembled WGS sequence"/>
</dbReference>
<feature type="transmembrane region" description="Helical" evidence="1">
    <location>
        <begin position="20"/>
        <end position="41"/>
    </location>
</feature>
<evidence type="ECO:0000313" key="3">
    <source>
        <dbReference type="Proteomes" id="UP000692954"/>
    </source>
</evidence>
<organism evidence="2 3">
    <name type="scientific">Paramecium sonneborni</name>
    <dbReference type="NCBI Taxonomy" id="65129"/>
    <lineage>
        <taxon>Eukaryota</taxon>
        <taxon>Sar</taxon>
        <taxon>Alveolata</taxon>
        <taxon>Ciliophora</taxon>
        <taxon>Intramacronucleata</taxon>
        <taxon>Oligohymenophorea</taxon>
        <taxon>Peniculida</taxon>
        <taxon>Parameciidae</taxon>
        <taxon>Paramecium</taxon>
    </lineage>
</organism>
<evidence type="ECO:0000256" key="1">
    <source>
        <dbReference type="SAM" id="Phobius"/>
    </source>
</evidence>
<name>A0A8S1K060_9CILI</name>
<keyword evidence="1" id="KW-0472">Membrane</keyword>